<dbReference type="OrthoDB" id="8449485at2"/>
<protein>
    <recommendedName>
        <fullName evidence="9">TRAP transporter small permease protein</fullName>
    </recommendedName>
</protein>
<evidence type="ECO:0000256" key="1">
    <source>
        <dbReference type="ARBA" id="ARBA00004429"/>
    </source>
</evidence>
<evidence type="ECO:0000256" key="2">
    <source>
        <dbReference type="ARBA" id="ARBA00022448"/>
    </source>
</evidence>
<dbReference type="AlphaFoldDB" id="A0A317PV79"/>
<comment type="caution">
    <text evidence="11">The sequence shown here is derived from an EMBL/GenBank/DDBJ whole genome shotgun (WGS) entry which is preliminary data.</text>
</comment>
<evidence type="ECO:0000259" key="10">
    <source>
        <dbReference type="Pfam" id="PF04290"/>
    </source>
</evidence>
<comment type="subunit">
    <text evidence="9">The complex comprises the extracytoplasmic solute receptor protein and the two transmembrane proteins.</text>
</comment>
<evidence type="ECO:0000256" key="4">
    <source>
        <dbReference type="ARBA" id="ARBA00022519"/>
    </source>
</evidence>
<keyword evidence="7 9" id="KW-0472">Membrane</keyword>
<keyword evidence="4 9" id="KW-0997">Cell inner membrane</keyword>
<evidence type="ECO:0000256" key="9">
    <source>
        <dbReference type="RuleBase" id="RU369079"/>
    </source>
</evidence>
<keyword evidence="5 9" id="KW-0812">Transmembrane</keyword>
<dbReference type="PANTHER" id="PTHR35011">
    <property type="entry name" value="2,3-DIKETO-L-GULONATE TRAP TRANSPORTER SMALL PERMEASE PROTEIN YIAM"/>
    <property type="match status" value="1"/>
</dbReference>
<evidence type="ECO:0000256" key="7">
    <source>
        <dbReference type="ARBA" id="ARBA00023136"/>
    </source>
</evidence>
<sequence>MQFLERLAGVIVTAIFGGFVLLTFLQVVLRYGFANSLGWIDEASRYGFIWMVAIAGAIAARRGSHMTITLLEEIAGRQWRRPLQLVGDAGLFVFAVLLGIGGWQLMQLNWTSLSPALQIPIAYVQVALPVFGILTALFAADHFVRLIRDGSDDDTPEEGF</sequence>
<comment type="subcellular location">
    <subcellularLocation>
        <location evidence="1 9">Cell inner membrane</location>
        <topology evidence="1 9">Multi-pass membrane protein</topology>
    </subcellularLocation>
</comment>
<feature type="transmembrane region" description="Helical" evidence="9">
    <location>
        <begin position="117"/>
        <end position="140"/>
    </location>
</feature>
<evidence type="ECO:0000256" key="6">
    <source>
        <dbReference type="ARBA" id="ARBA00022989"/>
    </source>
</evidence>
<dbReference type="Proteomes" id="UP000246352">
    <property type="component" value="Unassembled WGS sequence"/>
</dbReference>
<dbReference type="GO" id="GO:0005886">
    <property type="term" value="C:plasma membrane"/>
    <property type="evidence" value="ECO:0007669"/>
    <property type="project" value="UniProtKB-SubCell"/>
</dbReference>
<dbReference type="Pfam" id="PF04290">
    <property type="entry name" value="DctQ"/>
    <property type="match status" value="1"/>
</dbReference>
<accession>A0A317PV79</accession>
<evidence type="ECO:0000256" key="3">
    <source>
        <dbReference type="ARBA" id="ARBA00022475"/>
    </source>
</evidence>
<feature type="transmembrane region" description="Helical" evidence="9">
    <location>
        <begin position="7"/>
        <end position="27"/>
    </location>
</feature>
<comment type="similarity">
    <text evidence="8 9">Belongs to the TRAP transporter small permease family.</text>
</comment>
<comment type="function">
    <text evidence="9">Part of the tripartite ATP-independent periplasmic (TRAP) transport system.</text>
</comment>
<evidence type="ECO:0000313" key="12">
    <source>
        <dbReference type="Proteomes" id="UP000246352"/>
    </source>
</evidence>
<dbReference type="InterPro" id="IPR055348">
    <property type="entry name" value="DctQ"/>
</dbReference>
<reference evidence="11 12" key="1">
    <citation type="submission" date="2018-05" db="EMBL/GenBank/DDBJ databases">
        <title>Genomic Encyclopedia of Type Strains, Phase IV (KMG-IV): sequencing the most valuable type-strain genomes for metagenomic binning, comparative biology and taxonomic classification.</title>
        <authorList>
            <person name="Goeker M."/>
        </authorList>
    </citation>
    <scope>NUCLEOTIDE SEQUENCE [LARGE SCALE GENOMIC DNA]</scope>
    <source>
        <strain evidence="11 12">DSM 16791</strain>
    </source>
</reference>
<dbReference type="InterPro" id="IPR007387">
    <property type="entry name" value="TRAP_DctQ"/>
</dbReference>
<evidence type="ECO:0000313" key="11">
    <source>
        <dbReference type="EMBL" id="PWW04595.1"/>
    </source>
</evidence>
<evidence type="ECO:0000256" key="5">
    <source>
        <dbReference type="ARBA" id="ARBA00022692"/>
    </source>
</evidence>
<dbReference type="RefSeq" id="WP_158284875.1">
    <property type="nucleotide sequence ID" value="NZ_QGTR01000001.1"/>
</dbReference>
<dbReference type="EMBL" id="QGTR01000001">
    <property type="protein sequence ID" value="PWW04595.1"/>
    <property type="molecule type" value="Genomic_DNA"/>
</dbReference>
<dbReference type="GO" id="GO:0022857">
    <property type="term" value="F:transmembrane transporter activity"/>
    <property type="evidence" value="ECO:0007669"/>
    <property type="project" value="UniProtKB-UniRule"/>
</dbReference>
<keyword evidence="12" id="KW-1185">Reference proteome</keyword>
<feature type="transmembrane region" description="Helical" evidence="9">
    <location>
        <begin position="47"/>
        <end position="64"/>
    </location>
</feature>
<feature type="transmembrane region" description="Helical" evidence="9">
    <location>
        <begin position="85"/>
        <end position="105"/>
    </location>
</feature>
<keyword evidence="2 9" id="KW-0813">Transport</keyword>
<dbReference type="GO" id="GO:0015740">
    <property type="term" value="P:C4-dicarboxylate transport"/>
    <property type="evidence" value="ECO:0007669"/>
    <property type="project" value="TreeGrafter"/>
</dbReference>
<keyword evidence="3" id="KW-1003">Cell membrane</keyword>
<name>A0A317PV79_9HYPH</name>
<evidence type="ECO:0000256" key="8">
    <source>
        <dbReference type="ARBA" id="ARBA00038436"/>
    </source>
</evidence>
<organism evidence="11 12">
    <name type="scientific">Hoeflea marina</name>
    <dbReference type="NCBI Taxonomy" id="274592"/>
    <lineage>
        <taxon>Bacteria</taxon>
        <taxon>Pseudomonadati</taxon>
        <taxon>Pseudomonadota</taxon>
        <taxon>Alphaproteobacteria</taxon>
        <taxon>Hyphomicrobiales</taxon>
        <taxon>Rhizobiaceae</taxon>
        <taxon>Hoeflea</taxon>
    </lineage>
</organism>
<feature type="domain" description="Tripartite ATP-independent periplasmic transporters DctQ component" evidence="10">
    <location>
        <begin position="20"/>
        <end position="148"/>
    </location>
</feature>
<keyword evidence="6 9" id="KW-1133">Transmembrane helix</keyword>
<gene>
    <name evidence="11" type="ORF">DFR52_1011294</name>
</gene>
<dbReference type="PANTHER" id="PTHR35011:SF2">
    <property type="entry name" value="2,3-DIKETO-L-GULONATE TRAP TRANSPORTER SMALL PERMEASE PROTEIN YIAM"/>
    <property type="match status" value="1"/>
</dbReference>
<proteinExistence type="inferred from homology"/>